<gene>
    <name evidence="3" type="ORF">E1295_31855</name>
</gene>
<dbReference type="AlphaFoldDB" id="A0A4V2Z8K1"/>
<keyword evidence="2" id="KW-0472">Membrane</keyword>
<evidence type="ECO:0000313" key="3">
    <source>
        <dbReference type="EMBL" id="TDE40496.1"/>
    </source>
</evidence>
<organism evidence="3 4">
    <name type="scientific">Nonomuraea mesophila</name>
    <dbReference type="NCBI Taxonomy" id="2530382"/>
    <lineage>
        <taxon>Bacteria</taxon>
        <taxon>Bacillati</taxon>
        <taxon>Actinomycetota</taxon>
        <taxon>Actinomycetes</taxon>
        <taxon>Streptosporangiales</taxon>
        <taxon>Streptosporangiaceae</taxon>
        <taxon>Nonomuraea</taxon>
    </lineage>
</organism>
<keyword evidence="4" id="KW-1185">Reference proteome</keyword>
<keyword evidence="2" id="KW-1133">Transmembrane helix</keyword>
<protein>
    <submittedName>
        <fullName evidence="3">Uncharacterized protein</fullName>
    </submittedName>
</protein>
<accession>A0A4V2Z8K1</accession>
<feature type="transmembrane region" description="Helical" evidence="2">
    <location>
        <begin position="78"/>
        <end position="96"/>
    </location>
</feature>
<sequence>MPTRDLNVNIDGDPKGLGKAVDQATAKLLKFHKELEKLEAKRQRDAERSADANRQVGESAVKAGSAASKAFTSMAESIASTGPGAIALVVGAIAALPAAATLAAGGVTLGLGGALLALGVTAAASSDRVKREFSDLGADLKVELGDAASPLEDSAIHASGVIRETFAKVKPILREVFADLGPEVDDFIEDLASAAEKIAPSLVPLGDAFGTLLGAIGDRADDMGEDIADAITTIADTTQEHAVDIANLFAAVTTAIRMTADGVDWLADRWSEFLTANELVHSSLLGVNADYDGSQQKLADMREAMQEAITAAQGLGTATNESESAIRSLSDALEAFFDPAAQALDAEIRLKEAIKETTEAAQNQRLTGLERLKNVQTLTQAIAESAKAEAELTGETTQSTKAFQANIGKLVAWAGNNKNAQATVTALGRSLGVTITKTKNATYAVDDLGNVIKVLPNGKTVTMKAKTSAAKAAIQAVKRYLAGVKNRTVYLDIIRRTFDRKQSVAKQDRLGAESGALMRYASGGIERYQAGSVRRSTPPMIATRPTILFGEGNGDEAFIPYDPKYRSRAKALVGQVAADLGMLTPVMPMAAGGGTSGEVIVRLVADGDGDMLRMLRKMVRVEGRGNVQVAFGR</sequence>
<keyword evidence="2" id="KW-0812">Transmembrane</keyword>
<keyword evidence="1" id="KW-0175">Coiled coil</keyword>
<evidence type="ECO:0000256" key="1">
    <source>
        <dbReference type="SAM" id="Coils"/>
    </source>
</evidence>
<feature type="coiled-coil region" evidence="1">
    <location>
        <begin position="21"/>
        <end position="55"/>
    </location>
</feature>
<evidence type="ECO:0000313" key="4">
    <source>
        <dbReference type="Proteomes" id="UP000295136"/>
    </source>
</evidence>
<reference evidence="3 4" key="1">
    <citation type="submission" date="2019-03" db="EMBL/GenBank/DDBJ databases">
        <title>Draft genome sequences of novel Actinobacteria.</title>
        <authorList>
            <person name="Sahin N."/>
            <person name="Ay H."/>
            <person name="Saygin H."/>
        </authorList>
    </citation>
    <scope>NUCLEOTIDE SEQUENCE [LARGE SCALE GENOMIC DNA]</scope>
    <source>
        <strain evidence="3 4">6K102</strain>
    </source>
</reference>
<comment type="caution">
    <text evidence="3">The sequence shown here is derived from an EMBL/GenBank/DDBJ whole genome shotgun (WGS) entry which is preliminary data.</text>
</comment>
<dbReference type="Proteomes" id="UP000295136">
    <property type="component" value="Unassembled WGS sequence"/>
</dbReference>
<evidence type="ECO:0000256" key="2">
    <source>
        <dbReference type="SAM" id="Phobius"/>
    </source>
</evidence>
<dbReference type="RefSeq" id="WP_132636095.1">
    <property type="nucleotide sequence ID" value="NZ_SMLD01000108.1"/>
</dbReference>
<dbReference type="EMBL" id="SMLD01000108">
    <property type="protein sequence ID" value="TDE40496.1"/>
    <property type="molecule type" value="Genomic_DNA"/>
</dbReference>
<proteinExistence type="predicted"/>
<name>A0A4V2Z8K1_9ACTN</name>